<dbReference type="AlphaFoldDB" id="A0A272ERL7"/>
<gene>
    <name evidence="7" type="primary">lptC</name>
    <name evidence="6" type="ORF">BGI27_11210</name>
    <name evidence="7" type="ORF">CGU29_10440</name>
</gene>
<dbReference type="Proteomes" id="UP000216107">
    <property type="component" value="Unassembled WGS sequence"/>
</dbReference>
<dbReference type="GO" id="GO:0005886">
    <property type="term" value="C:plasma membrane"/>
    <property type="evidence" value="ECO:0007669"/>
    <property type="project" value="InterPro"/>
</dbReference>
<keyword evidence="9" id="KW-1185">Reference proteome</keyword>
<accession>A0A272ERL7</accession>
<proteinExistence type="predicted"/>
<dbReference type="OrthoDB" id="8589410at2"/>
<dbReference type="InterPro" id="IPR010664">
    <property type="entry name" value="LipoPS_assembly_LptC-rel"/>
</dbReference>
<dbReference type="NCBIfam" id="TIGR04409">
    <property type="entry name" value="LptC_YrbK"/>
    <property type="match status" value="1"/>
</dbReference>
<evidence type="ECO:0000313" key="6">
    <source>
        <dbReference type="EMBL" id="KAF7598820.1"/>
    </source>
</evidence>
<keyword evidence="5" id="KW-0472">Membrane</keyword>
<organism evidence="7 8">
    <name type="scientific">Candidatus Dactylopiibacterium carminicum</name>
    <dbReference type="NCBI Taxonomy" id="857335"/>
    <lineage>
        <taxon>Bacteria</taxon>
        <taxon>Pseudomonadati</taxon>
        <taxon>Pseudomonadota</taxon>
        <taxon>Betaproteobacteria</taxon>
        <taxon>Rhodocyclales</taxon>
        <taxon>Rhodocyclaceae</taxon>
        <taxon>Candidatus Dactylopiibacterium</taxon>
    </lineage>
</organism>
<sequence>MNRAGSLFPLLLVGLLAMGSFWLEHIVSSEDRSGLRNVRHEPDTMVENFTVDHFDARGQLQSQLVAQQLQHFPDDDSSELDAPIIRFLGEGRLATFTARKAFVSSRGEQVLMREDVRGDRPPQNGSPRQTLTTEELLVRQGEELARTDKPFVLTHGNLQIQGVGGEWDNLKGQFRVFGQLQAEMPGQPTQTTP</sequence>
<keyword evidence="3" id="KW-0812">Transmembrane</keyword>
<evidence type="ECO:0000313" key="9">
    <source>
        <dbReference type="Proteomes" id="UP000623509"/>
    </source>
</evidence>
<evidence type="ECO:0000313" key="7">
    <source>
        <dbReference type="EMBL" id="PAS92724.1"/>
    </source>
</evidence>
<dbReference type="Proteomes" id="UP000623509">
    <property type="component" value="Unassembled WGS sequence"/>
</dbReference>
<comment type="caution">
    <text evidence="7">The sequence shown here is derived from an EMBL/GenBank/DDBJ whole genome shotgun (WGS) entry which is preliminary data.</text>
</comment>
<dbReference type="PANTHER" id="PTHR37481:SF1">
    <property type="entry name" value="LIPOPOLYSACCHARIDE EXPORT SYSTEM PROTEIN LPTC"/>
    <property type="match status" value="1"/>
</dbReference>
<dbReference type="InterPro" id="IPR026265">
    <property type="entry name" value="LptC"/>
</dbReference>
<keyword evidence="4" id="KW-1133">Transmembrane helix</keyword>
<dbReference type="InterPro" id="IPR052363">
    <property type="entry name" value="LPS_export_LptC"/>
</dbReference>
<evidence type="ECO:0000256" key="3">
    <source>
        <dbReference type="ARBA" id="ARBA00022692"/>
    </source>
</evidence>
<evidence type="ECO:0000256" key="4">
    <source>
        <dbReference type="ARBA" id="ARBA00022989"/>
    </source>
</evidence>
<protein>
    <submittedName>
        <fullName evidence="7">LPS export ABC transporter periplasmic protein LptC</fullName>
    </submittedName>
</protein>
<name>A0A272ERL7_9RHOO</name>
<dbReference type="RefSeq" id="WP_095524971.1">
    <property type="nucleotide sequence ID" value="NZ_MDUX01000036.1"/>
</dbReference>
<dbReference type="GO" id="GO:0030288">
    <property type="term" value="C:outer membrane-bounded periplasmic space"/>
    <property type="evidence" value="ECO:0007669"/>
    <property type="project" value="TreeGrafter"/>
</dbReference>
<evidence type="ECO:0000256" key="1">
    <source>
        <dbReference type="ARBA" id="ARBA00022475"/>
    </source>
</evidence>
<dbReference type="EMBL" id="NMRN01000031">
    <property type="protein sequence ID" value="PAS92724.1"/>
    <property type="molecule type" value="Genomic_DNA"/>
</dbReference>
<dbReference type="Gene3D" id="2.60.450.10">
    <property type="entry name" value="Lipopolysaccharide (LPS) transport protein A like domain"/>
    <property type="match status" value="1"/>
</dbReference>
<evidence type="ECO:0000256" key="2">
    <source>
        <dbReference type="ARBA" id="ARBA00022519"/>
    </source>
</evidence>
<dbReference type="GO" id="GO:0015221">
    <property type="term" value="F:lipopolysaccharide transmembrane transporter activity"/>
    <property type="evidence" value="ECO:0007669"/>
    <property type="project" value="InterPro"/>
</dbReference>
<keyword evidence="2" id="KW-0997">Cell inner membrane</keyword>
<dbReference type="Pfam" id="PF06835">
    <property type="entry name" value="LptC"/>
    <property type="match status" value="1"/>
</dbReference>
<keyword evidence="1" id="KW-1003">Cell membrane</keyword>
<dbReference type="GO" id="GO:0017089">
    <property type="term" value="F:glycolipid transfer activity"/>
    <property type="evidence" value="ECO:0007669"/>
    <property type="project" value="TreeGrafter"/>
</dbReference>
<dbReference type="EMBL" id="MDUX01000036">
    <property type="protein sequence ID" value="KAF7598820.1"/>
    <property type="molecule type" value="Genomic_DNA"/>
</dbReference>
<evidence type="ECO:0000256" key="5">
    <source>
        <dbReference type="ARBA" id="ARBA00023136"/>
    </source>
</evidence>
<dbReference type="PANTHER" id="PTHR37481">
    <property type="entry name" value="LIPOPOLYSACCHARIDE EXPORT SYSTEM PROTEIN LPTC"/>
    <property type="match status" value="1"/>
</dbReference>
<reference evidence="7 8" key="2">
    <citation type="submission" date="2017-07" db="EMBL/GenBank/DDBJ databases">
        <title>Candidatus Dactylopiibacterium carminicum, a nitrogen-fixing symbiont of the cochineal insect Dactylopius coccus and Dactylopius opuntiae (Hemiptera: Coccoidea: Dactylopiidae).</title>
        <authorList>
            <person name="Vera A."/>
        </authorList>
    </citation>
    <scope>NUCLEOTIDE SEQUENCE [LARGE SCALE GENOMIC DNA]</scope>
    <source>
        <strain evidence="7 8">NFDCM</strain>
    </source>
</reference>
<evidence type="ECO:0000313" key="8">
    <source>
        <dbReference type="Proteomes" id="UP000216107"/>
    </source>
</evidence>
<reference evidence="6 9" key="1">
    <citation type="submission" date="2016-08" db="EMBL/GenBank/DDBJ databases">
        <title>Candidatus Dactylopiibacterium carminicum genome sequence.</title>
        <authorList>
            <person name="Ramirez-Puebla S.T."/>
            <person name="Ormeno-Orrillo E."/>
            <person name="Vera-Ponce De Leon A."/>
            <person name="Luis L."/>
            <person name="Sanchez-Flores A."/>
            <person name="Monica R."/>
            <person name="Martinez-Romero E."/>
        </authorList>
    </citation>
    <scope>NUCLEOTIDE SEQUENCE [LARGE SCALE GENOMIC DNA]</scope>
    <source>
        <strain evidence="6">END1</strain>
    </source>
</reference>